<feature type="compositionally biased region" description="Low complexity" evidence="1">
    <location>
        <begin position="67"/>
        <end position="86"/>
    </location>
</feature>
<reference evidence="2 3" key="1">
    <citation type="submission" date="2020-10" db="EMBL/GenBank/DDBJ databases">
        <title>The Coptis chinensis genome and diversification of protoberbering-type alkaloids.</title>
        <authorList>
            <person name="Wang B."/>
            <person name="Shu S."/>
            <person name="Song C."/>
            <person name="Liu Y."/>
        </authorList>
    </citation>
    <scope>NUCLEOTIDE SEQUENCE [LARGE SCALE GENOMIC DNA]</scope>
    <source>
        <strain evidence="2">HL-2020</strain>
        <tissue evidence="2">Leaf</tissue>
    </source>
</reference>
<comment type="caution">
    <text evidence="2">The sequence shown here is derived from an EMBL/GenBank/DDBJ whole genome shotgun (WGS) entry which is preliminary data.</text>
</comment>
<organism evidence="2 3">
    <name type="scientific">Coptis chinensis</name>
    <dbReference type="NCBI Taxonomy" id="261450"/>
    <lineage>
        <taxon>Eukaryota</taxon>
        <taxon>Viridiplantae</taxon>
        <taxon>Streptophyta</taxon>
        <taxon>Embryophyta</taxon>
        <taxon>Tracheophyta</taxon>
        <taxon>Spermatophyta</taxon>
        <taxon>Magnoliopsida</taxon>
        <taxon>Ranunculales</taxon>
        <taxon>Ranunculaceae</taxon>
        <taxon>Coptidoideae</taxon>
        <taxon>Coptis</taxon>
    </lineage>
</organism>
<evidence type="ECO:0000256" key="1">
    <source>
        <dbReference type="SAM" id="MobiDB-lite"/>
    </source>
</evidence>
<dbReference type="Proteomes" id="UP000631114">
    <property type="component" value="Unassembled WGS sequence"/>
</dbReference>
<proteinExistence type="predicted"/>
<feature type="region of interest" description="Disordered" evidence="1">
    <location>
        <begin position="52"/>
        <end position="86"/>
    </location>
</feature>
<evidence type="ECO:0000313" key="2">
    <source>
        <dbReference type="EMBL" id="KAF9620558.1"/>
    </source>
</evidence>
<dbReference type="AlphaFoldDB" id="A0A835M5M2"/>
<sequence>MAQSLLLAVQAPLDLNAPPVLQCTAEAAPFSAVVPPPYLSTPRRRRISITLETITEEENMDALNENSNTSSAPSSSSSSLPSQSYSSPHCYLEAQKILYQPMITVASMVRSVN</sequence>
<accession>A0A835M5M2</accession>
<protein>
    <submittedName>
        <fullName evidence="2">Uncharacterized protein</fullName>
    </submittedName>
</protein>
<keyword evidence="3" id="KW-1185">Reference proteome</keyword>
<name>A0A835M5M2_9MAGN</name>
<dbReference type="EMBL" id="JADFTS010000002">
    <property type="protein sequence ID" value="KAF9620558.1"/>
    <property type="molecule type" value="Genomic_DNA"/>
</dbReference>
<gene>
    <name evidence="2" type="ORF">IFM89_013223</name>
</gene>
<evidence type="ECO:0000313" key="3">
    <source>
        <dbReference type="Proteomes" id="UP000631114"/>
    </source>
</evidence>